<evidence type="ECO:0000313" key="3">
    <source>
        <dbReference type="EMBL" id="GES07940.1"/>
    </source>
</evidence>
<dbReference type="Proteomes" id="UP000331127">
    <property type="component" value="Unassembled WGS sequence"/>
</dbReference>
<dbReference type="SUPFAM" id="SSF50475">
    <property type="entry name" value="FMN-binding split barrel"/>
    <property type="match status" value="1"/>
</dbReference>
<dbReference type="InterPro" id="IPR012349">
    <property type="entry name" value="Split_barrel_FMN-bd"/>
</dbReference>
<gene>
    <name evidence="3" type="ORF">Amac_015350</name>
</gene>
<name>A0A5M3WHZ2_9ACTN</name>
<evidence type="ECO:0000259" key="2">
    <source>
        <dbReference type="Pfam" id="PF01243"/>
    </source>
</evidence>
<evidence type="ECO:0000313" key="4">
    <source>
        <dbReference type="Proteomes" id="UP000331127"/>
    </source>
</evidence>
<dbReference type="AlphaFoldDB" id="A0A5M3WHZ2"/>
<feature type="domain" description="Pyridoxamine 5'-phosphate oxidase N-terminal" evidence="2">
    <location>
        <begin position="21"/>
        <end position="147"/>
    </location>
</feature>
<dbReference type="Gene3D" id="2.30.110.10">
    <property type="entry name" value="Electron Transport, Fmn-binding Protein, Chain A"/>
    <property type="match status" value="1"/>
</dbReference>
<keyword evidence="4" id="KW-1185">Reference proteome</keyword>
<sequence length="151" mass="17312">MKGGVRLGEGRSSSVDERVARERFVAARSAKLATVDVTGSPHLVPIVFAVEGDVIAFAVDHKPKRTMDLRRLRNIVSNERVCLLVDHYEDDWTRLWWVRADGRASIVEDEVTRGEWIARLVARYGQYRDHRPEGPVVAIVVERWRGWSYSQ</sequence>
<comment type="caution">
    <text evidence="3">The sequence shown here is derived from an EMBL/GenBank/DDBJ whole genome shotgun (WGS) entry which is preliminary data.</text>
</comment>
<dbReference type="InterPro" id="IPR019967">
    <property type="entry name" value="F420-dep_enz_PPOX_Rv0121"/>
</dbReference>
<dbReference type="NCBIfam" id="TIGR03668">
    <property type="entry name" value="Rv0121_F420"/>
    <property type="match status" value="1"/>
</dbReference>
<keyword evidence="1" id="KW-0560">Oxidoreductase</keyword>
<dbReference type="Pfam" id="PF01243">
    <property type="entry name" value="PNPOx_N"/>
    <property type="match status" value="1"/>
</dbReference>
<protein>
    <submittedName>
        <fullName evidence="3">PPOX class F420-dependent oxidoreductase</fullName>
    </submittedName>
</protein>
<reference evidence="3 4" key="1">
    <citation type="submission" date="2019-10" db="EMBL/GenBank/DDBJ databases">
        <title>Whole genome shotgun sequence of Acrocarpospora macrocephala NBRC 16266.</title>
        <authorList>
            <person name="Ichikawa N."/>
            <person name="Kimura A."/>
            <person name="Kitahashi Y."/>
            <person name="Komaki H."/>
            <person name="Oguchi A."/>
        </authorList>
    </citation>
    <scope>NUCLEOTIDE SEQUENCE [LARGE SCALE GENOMIC DNA]</scope>
    <source>
        <strain evidence="3 4">NBRC 16266</strain>
    </source>
</reference>
<accession>A0A5M3WHZ2</accession>
<dbReference type="InterPro" id="IPR052019">
    <property type="entry name" value="F420H2_bilvrd_red/Heme_oxyg"/>
</dbReference>
<dbReference type="PANTHER" id="PTHR35176:SF2">
    <property type="entry name" value="F420H(2)-DEPENDENT REDUCTASE RV1155"/>
    <property type="match status" value="1"/>
</dbReference>
<dbReference type="InterPro" id="IPR011576">
    <property type="entry name" value="Pyridox_Oxase_N"/>
</dbReference>
<proteinExistence type="predicted"/>
<dbReference type="GO" id="GO:0070967">
    <property type="term" value="F:coenzyme F420 binding"/>
    <property type="evidence" value="ECO:0007669"/>
    <property type="project" value="TreeGrafter"/>
</dbReference>
<dbReference type="GO" id="GO:0005829">
    <property type="term" value="C:cytosol"/>
    <property type="evidence" value="ECO:0007669"/>
    <property type="project" value="TreeGrafter"/>
</dbReference>
<dbReference type="RefSeq" id="WP_373869809.1">
    <property type="nucleotide sequence ID" value="NZ_BLAE01000008.1"/>
</dbReference>
<organism evidence="3 4">
    <name type="scientific">Acrocarpospora macrocephala</name>
    <dbReference type="NCBI Taxonomy" id="150177"/>
    <lineage>
        <taxon>Bacteria</taxon>
        <taxon>Bacillati</taxon>
        <taxon>Actinomycetota</taxon>
        <taxon>Actinomycetes</taxon>
        <taxon>Streptosporangiales</taxon>
        <taxon>Streptosporangiaceae</taxon>
        <taxon>Acrocarpospora</taxon>
    </lineage>
</organism>
<evidence type="ECO:0000256" key="1">
    <source>
        <dbReference type="ARBA" id="ARBA00023002"/>
    </source>
</evidence>
<dbReference type="EMBL" id="BLAE01000008">
    <property type="protein sequence ID" value="GES07940.1"/>
    <property type="molecule type" value="Genomic_DNA"/>
</dbReference>
<dbReference type="PANTHER" id="PTHR35176">
    <property type="entry name" value="HEME OXYGENASE HI_0854-RELATED"/>
    <property type="match status" value="1"/>
</dbReference>
<dbReference type="GO" id="GO:0016627">
    <property type="term" value="F:oxidoreductase activity, acting on the CH-CH group of donors"/>
    <property type="evidence" value="ECO:0007669"/>
    <property type="project" value="TreeGrafter"/>
</dbReference>